<protein>
    <submittedName>
        <fullName evidence="1">Uncharacterized protein</fullName>
    </submittedName>
</protein>
<keyword evidence="2" id="KW-1185">Reference proteome</keyword>
<proteinExistence type="predicted"/>
<accession>A0ACD3AXQ7</accession>
<name>A0ACD3AXQ7_9AGAR</name>
<sequence>MPSHLCPRLPRELERDIFSEVFHNGEKHKDVRQLLVVAKRVHEWLMPLVFTAIYVSRKDPWYQRDLWQQKLEDYGHHTRHLCLIPSWSGSETTLFLKSCPNVTNLMIWSGVEESYLEYIAKLPLSALSINVSGVDPQAFFSPQMVNQIFHKITRFNAMGVEAAWVEEYIHAETFPVLTHLAISWDNPTRENRRHPVRKTIMDRLTKTLKVLISLCSTEVPSLVFYHDPIGDDRITGFRCNLLWLWKGGTKGYGDIWAMGEGEVEQNAKCDGHCT</sequence>
<evidence type="ECO:0000313" key="1">
    <source>
        <dbReference type="EMBL" id="TFK70763.1"/>
    </source>
</evidence>
<evidence type="ECO:0000313" key="2">
    <source>
        <dbReference type="Proteomes" id="UP000308600"/>
    </source>
</evidence>
<dbReference type="EMBL" id="ML208308">
    <property type="protein sequence ID" value="TFK70763.1"/>
    <property type="molecule type" value="Genomic_DNA"/>
</dbReference>
<gene>
    <name evidence="1" type="ORF">BDN72DRAFT_838590</name>
</gene>
<reference evidence="1 2" key="1">
    <citation type="journal article" date="2019" name="Nat. Ecol. Evol.">
        <title>Megaphylogeny resolves global patterns of mushroom evolution.</title>
        <authorList>
            <person name="Varga T."/>
            <person name="Krizsan K."/>
            <person name="Foldi C."/>
            <person name="Dima B."/>
            <person name="Sanchez-Garcia M."/>
            <person name="Sanchez-Ramirez S."/>
            <person name="Szollosi G.J."/>
            <person name="Szarkandi J.G."/>
            <person name="Papp V."/>
            <person name="Albert L."/>
            <person name="Andreopoulos W."/>
            <person name="Angelini C."/>
            <person name="Antonin V."/>
            <person name="Barry K.W."/>
            <person name="Bougher N.L."/>
            <person name="Buchanan P."/>
            <person name="Buyck B."/>
            <person name="Bense V."/>
            <person name="Catcheside P."/>
            <person name="Chovatia M."/>
            <person name="Cooper J."/>
            <person name="Damon W."/>
            <person name="Desjardin D."/>
            <person name="Finy P."/>
            <person name="Geml J."/>
            <person name="Haridas S."/>
            <person name="Hughes K."/>
            <person name="Justo A."/>
            <person name="Karasinski D."/>
            <person name="Kautmanova I."/>
            <person name="Kiss B."/>
            <person name="Kocsube S."/>
            <person name="Kotiranta H."/>
            <person name="LaButti K.M."/>
            <person name="Lechner B.E."/>
            <person name="Liimatainen K."/>
            <person name="Lipzen A."/>
            <person name="Lukacs Z."/>
            <person name="Mihaltcheva S."/>
            <person name="Morgado L.N."/>
            <person name="Niskanen T."/>
            <person name="Noordeloos M.E."/>
            <person name="Ohm R.A."/>
            <person name="Ortiz-Santana B."/>
            <person name="Ovrebo C."/>
            <person name="Racz N."/>
            <person name="Riley R."/>
            <person name="Savchenko A."/>
            <person name="Shiryaev A."/>
            <person name="Soop K."/>
            <person name="Spirin V."/>
            <person name="Szebenyi C."/>
            <person name="Tomsovsky M."/>
            <person name="Tulloss R.E."/>
            <person name="Uehling J."/>
            <person name="Grigoriev I.V."/>
            <person name="Vagvolgyi C."/>
            <person name="Papp T."/>
            <person name="Martin F.M."/>
            <person name="Miettinen O."/>
            <person name="Hibbett D.S."/>
            <person name="Nagy L.G."/>
        </authorList>
    </citation>
    <scope>NUCLEOTIDE SEQUENCE [LARGE SCALE GENOMIC DNA]</scope>
    <source>
        <strain evidence="1 2">NL-1719</strain>
    </source>
</reference>
<dbReference type="Proteomes" id="UP000308600">
    <property type="component" value="Unassembled WGS sequence"/>
</dbReference>
<organism evidence="1 2">
    <name type="scientific">Pluteus cervinus</name>
    <dbReference type="NCBI Taxonomy" id="181527"/>
    <lineage>
        <taxon>Eukaryota</taxon>
        <taxon>Fungi</taxon>
        <taxon>Dikarya</taxon>
        <taxon>Basidiomycota</taxon>
        <taxon>Agaricomycotina</taxon>
        <taxon>Agaricomycetes</taxon>
        <taxon>Agaricomycetidae</taxon>
        <taxon>Agaricales</taxon>
        <taxon>Pluteineae</taxon>
        <taxon>Pluteaceae</taxon>
        <taxon>Pluteus</taxon>
    </lineage>
</organism>